<name>K9EWH8_9ACTO</name>
<sequence>MYVHENLVVVGVDGSESSLAALRWASEVARNRGADVRVVTCFASGPDPEAARAGAESVAREALSKVDTEGLNVSIATRSGAAGEALVEESKVAARVVVGYSGVYSEGAGQPGPVTQHVTEKAYCAVVVVPQEESKRLPIRHIAVGVDGGKASHYAIELAVRMAGRWGARVSVINAVQVDAQTGMLAGAELTREILEDTRLGLEETVHEVVTGREQVDIQCYAVEGSAANLLGQFSTAVDLVVVGTHGRGGVAKFVFGSTAQGVLRSAQSPVMVVPERASANVHAANTNVPWEAGY</sequence>
<dbReference type="Gene3D" id="3.40.50.12370">
    <property type="match status" value="1"/>
</dbReference>
<dbReference type="CDD" id="cd00293">
    <property type="entry name" value="USP-like"/>
    <property type="match status" value="2"/>
</dbReference>
<dbReference type="PANTHER" id="PTHR46268:SF6">
    <property type="entry name" value="UNIVERSAL STRESS PROTEIN UP12"/>
    <property type="match status" value="1"/>
</dbReference>
<protein>
    <recommendedName>
        <fullName evidence="2">UspA domain-containing protein</fullName>
    </recommendedName>
</protein>
<keyword evidence="4" id="KW-1185">Reference proteome</keyword>
<dbReference type="InterPro" id="IPR006016">
    <property type="entry name" value="UspA"/>
</dbReference>
<dbReference type="PATRIC" id="fig|883066.3.peg.1131"/>
<comment type="caution">
    <text evidence="3">The sequence shown here is derived from an EMBL/GenBank/DDBJ whole genome shotgun (WGS) entry which is preliminary data.</text>
</comment>
<dbReference type="EMBL" id="AGWL01000005">
    <property type="protein sequence ID" value="EKU95317.1"/>
    <property type="molecule type" value="Genomic_DNA"/>
</dbReference>
<dbReference type="PANTHER" id="PTHR46268">
    <property type="entry name" value="STRESS RESPONSE PROTEIN NHAX"/>
    <property type="match status" value="1"/>
</dbReference>
<evidence type="ECO:0000259" key="2">
    <source>
        <dbReference type="Pfam" id="PF00582"/>
    </source>
</evidence>
<dbReference type="RefSeq" id="WP_007001284.1">
    <property type="nucleotide sequence ID" value="NZ_JH992955.1"/>
</dbReference>
<feature type="domain" description="UspA" evidence="2">
    <location>
        <begin position="139"/>
        <end position="275"/>
    </location>
</feature>
<comment type="similarity">
    <text evidence="1">Belongs to the universal stress protein A family.</text>
</comment>
<gene>
    <name evidence="3" type="ORF">HMPREF9233_01078</name>
</gene>
<accession>K9EWH8</accession>
<evidence type="ECO:0000313" key="3">
    <source>
        <dbReference type="EMBL" id="EKU95317.1"/>
    </source>
</evidence>
<evidence type="ECO:0000256" key="1">
    <source>
        <dbReference type="ARBA" id="ARBA00008791"/>
    </source>
</evidence>
<dbReference type="eggNOG" id="COG0589">
    <property type="taxonomic scope" value="Bacteria"/>
</dbReference>
<feature type="domain" description="UspA" evidence="2">
    <location>
        <begin position="8"/>
        <end position="130"/>
    </location>
</feature>
<dbReference type="Proteomes" id="UP000009888">
    <property type="component" value="Unassembled WGS sequence"/>
</dbReference>
<evidence type="ECO:0000313" key="4">
    <source>
        <dbReference type="Proteomes" id="UP000009888"/>
    </source>
</evidence>
<organism evidence="3 4">
    <name type="scientific">Actinobaculum massiliense ACS-171-V-Col2</name>
    <dbReference type="NCBI Taxonomy" id="883066"/>
    <lineage>
        <taxon>Bacteria</taxon>
        <taxon>Bacillati</taxon>
        <taxon>Actinomycetota</taxon>
        <taxon>Actinomycetes</taxon>
        <taxon>Actinomycetales</taxon>
        <taxon>Actinomycetaceae</taxon>
        <taxon>Actinobaculum</taxon>
    </lineage>
</organism>
<dbReference type="PRINTS" id="PR01438">
    <property type="entry name" value="UNVRSLSTRESS"/>
</dbReference>
<dbReference type="InterPro" id="IPR006015">
    <property type="entry name" value="Universal_stress_UspA"/>
</dbReference>
<dbReference type="Pfam" id="PF00582">
    <property type="entry name" value="Usp"/>
    <property type="match status" value="2"/>
</dbReference>
<dbReference type="SUPFAM" id="SSF52402">
    <property type="entry name" value="Adenine nucleotide alpha hydrolases-like"/>
    <property type="match status" value="2"/>
</dbReference>
<dbReference type="AlphaFoldDB" id="K9EWH8"/>
<proteinExistence type="inferred from homology"/>
<dbReference type="HOGENOM" id="CLU_049301_2_3_11"/>
<reference evidence="3 4" key="1">
    <citation type="submission" date="2012-09" db="EMBL/GenBank/DDBJ databases">
        <title>The Genome Sequence of Actinobaculum massiliae ACS-171-V-COL2.</title>
        <authorList>
            <consortium name="The Broad Institute Genome Sequencing Platform"/>
            <person name="Earl A."/>
            <person name="Ward D."/>
            <person name="Feldgarden M."/>
            <person name="Gevers D."/>
            <person name="Saerens B."/>
            <person name="Vaneechoutte M."/>
            <person name="Walker B."/>
            <person name="Young S.K."/>
            <person name="Zeng Q."/>
            <person name="Gargeya S."/>
            <person name="Fitzgerald M."/>
            <person name="Haas B."/>
            <person name="Abouelleil A."/>
            <person name="Alvarado L."/>
            <person name="Arachchi H.M."/>
            <person name="Berlin A."/>
            <person name="Chapman S.B."/>
            <person name="Goldberg J."/>
            <person name="Griggs A."/>
            <person name="Gujja S."/>
            <person name="Hansen M."/>
            <person name="Howarth C."/>
            <person name="Imamovic A."/>
            <person name="Larimer J."/>
            <person name="McCowen C."/>
            <person name="Montmayeur A."/>
            <person name="Murphy C."/>
            <person name="Neiman D."/>
            <person name="Pearson M."/>
            <person name="Priest M."/>
            <person name="Roberts A."/>
            <person name="Saif S."/>
            <person name="Shea T."/>
            <person name="Sisk P."/>
            <person name="Sykes S."/>
            <person name="Wortman J."/>
            <person name="Nusbaum C."/>
            <person name="Birren B."/>
        </authorList>
    </citation>
    <scope>NUCLEOTIDE SEQUENCE [LARGE SCALE GENOMIC DNA]</scope>
    <source>
        <strain evidence="4">ACS-171-V-Col2</strain>
    </source>
</reference>
<dbReference type="STRING" id="202789.GCA_001457435_01039"/>